<feature type="transmembrane region" description="Helical" evidence="1">
    <location>
        <begin position="37"/>
        <end position="54"/>
    </location>
</feature>
<evidence type="ECO:0000256" key="1">
    <source>
        <dbReference type="SAM" id="Phobius"/>
    </source>
</evidence>
<evidence type="ECO:0000313" key="3">
    <source>
        <dbReference type="Proteomes" id="UP000681340"/>
    </source>
</evidence>
<sequence length="141" mass="14747">MVRGRLPAVAAVALILGLAFGIRAWSDGWLEQHSGTALYASMIYAGMFVLRPACPPVRAGVLAVAFCWAVEAFQLTGVPAALAERSLAARLVLGARFDWADVAWYPVGVVPLVVLHLLVIRRAAVSAATAGRGSRVGSPPG</sequence>
<dbReference type="EMBL" id="BOQL01000017">
    <property type="protein sequence ID" value="GIM65452.1"/>
    <property type="molecule type" value="Genomic_DNA"/>
</dbReference>
<protein>
    <submittedName>
        <fullName evidence="2">Membrane protein</fullName>
    </submittedName>
</protein>
<feature type="transmembrane region" description="Helical" evidence="1">
    <location>
        <begin position="102"/>
        <end position="120"/>
    </location>
</feature>
<name>A0A919S528_9ACTN</name>
<keyword evidence="1" id="KW-0472">Membrane</keyword>
<keyword evidence="1" id="KW-1133">Transmembrane helix</keyword>
<dbReference type="AlphaFoldDB" id="A0A919S528"/>
<dbReference type="InterPro" id="IPR021257">
    <property type="entry name" value="DUF2809"/>
</dbReference>
<dbReference type="Proteomes" id="UP000681340">
    <property type="component" value="Unassembled WGS sequence"/>
</dbReference>
<proteinExistence type="predicted"/>
<comment type="caution">
    <text evidence="2">The sequence shown here is derived from an EMBL/GenBank/DDBJ whole genome shotgun (WGS) entry which is preliminary data.</text>
</comment>
<accession>A0A919S528</accession>
<gene>
    <name evidence="2" type="ORF">Aau02nite_17200</name>
</gene>
<reference evidence="2" key="1">
    <citation type="submission" date="2021-03" db="EMBL/GenBank/DDBJ databases">
        <title>Whole genome shotgun sequence of Actinoplanes auranticolor NBRC 12245.</title>
        <authorList>
            <person name="Komaki H."/>
            <person name="Tamura T."/>
        </authorList>
    </citation>
    <scope>NUCLEOTIDE SEQUENCE</scope>
    <source>
        <strain evidence="2">NBRC 12245</strain>
    </source>
</reference>
<keyword evidence="1" id="KW-0812">Transmembrane</keyword>
<organism evidence="2 3">
    <name type="scientific">Actinoplanes auranticolor</name>
    <dbReference type="NCBI Taxonomy" id="47988"/>
    <lineage>
        <taxon>Bacteria</taxon>
        <taxon>Bacillati</taxon>
        <taxon>Actinomycetota</taxon>
        <taxon>Actinomycetes</taxon>
        <taxon>Micromonosporales</taxon>
        <taxon>Micromonosporaceae</taxon>
        <taxon>Actinoplanes</taxon>
    </lineage>
</organism>
<dbReference type="RefSeq" id="WP_212987787.1">
    <property type="nucleotide sequence ID" value="NZ_BAABEA010000017.1"/>
</dbReference>
<keyword evidence="3" id="KW-1185">Reference proteome</keyword>
<dbReference type="Pfam" id="PF10990">
    <property type="entry name" value="DUF2809"/>
    <property type="match status" value="1"/>
</dbReference>
<feature type="transmembrane region" description="Helical" evidence="1">
    <location>
        <begin position="61"/>
        <end position="82"/>
    </location>
</feature>
<evidence type="ECO:0000313" key="2">
    <source>
        <dbReference type="EMBL" id="GIM65452.1"/>
    </source>
</evidence>